<comment type="caution">
    <text evidence="4">The sequence shown here is derived from an EMBL/GenBank/DDBJ whole genome shotgun (WGS) entry which is preliminary data.</text>
</comment>
<evidence type="ECO:0000313" key="4">
    <source>
        <dbReference type="EMBL" id="MBC5664328.1"/>
    </source>
</evidence>
<dbReference type="InterPro" id="IPR003961">
    <property type="entry name" value="FN3_dom"/>
</dbReference>
<feature type="compositionally biased region" description="Polar residues" evidence="1">
    <location>
        <begin position="31"/>
        <end position="50"/>
    </location>
</feature>
<dbReference type="RefSeq" id="WP_186855412.1">
    <property type="nucleotide sequence ID" value="NZ_JACOOY010000003.1"/>
</dbReference>
<feature type="region of interest" description="Disordered" evidence="1">
    <location>
        <begin position="749"/>
        <end position="769"/>
    </location>
</feature>
<feature type="chain" id="PRO_5045911113" description="Fibronectin type-III domain-containing protein" evidence="2">
    <location>
        <begin position="22"/>
        <end position="939"/>
    </location>
</feature>
<dbReference type="CDD" id="cd00063">
    <property type="entry name" value="FN3"/>
    <property type="match status" value="1"/>
</dbReference>
<dbReference type="Gene3D" id="2.60.40.10">
    <property type="entry name" value="Immunoglobulins"/>
    <property type="match status" value="1"/>
</dbReference>
<proteinExistence type="predicted"/>
<dbReference type="InterPro" id="IPR038765">
    <property type="entry name" value="Papain-like_cys_pep_sf"/>
</dbReference>
<dbReference type="Gene3D" id="3.10.620.30">
    <property type="match status" value="1"/>
</dbReference>
<evidence type="ECO:0000313" key="5">
    <source>
        <dbReference type="Proteomes" id="UP000647235"/>
    </source>
</evidence>
<dbReference type="InterPro" id="IPR013783">
    <property type="entry name" value="Ig-like_fold"/>
</dbReference>
<evidence type="ECO:0000259" key="3">
    <source>
        <dbReference type="PROSITE" id="PS50853"/>
    </source>
</evidence>
<keyword evidence="5" id="KW-1185">Reference proteome</keyword>
<dbReference type="Pfam" id="PF01841">
    <property type="entry name" value="Transglut_core"/>
    <property type="match status" value="1"/>
</dbReference>
<dbReference type="InterPro" id="IPR036116">
    <property type="entry name" value="FN3_sf"/>
</dbReference>
<feature type="compositionally biased region" description="Basic and acidic residues" evidence="1">
    <location>
        <begin position="749"/>
        <end position="762"/>
    </location>
</feature>
<evidence type="ECO:0000256" key="2">
    <source>
        <dbReference type="SAM" id="SignalP"/>
    </source>
</evidence>
<accession>A0ABR7ESJ6</accession>
<dbReference type="InterPro" id="IPR002931">
    <property type="entry name" value="Transglutaminase-like"/>
</dbReference>
<protein>
    <recommendedName>
        <fullName evidence="3">Fibronectin type-III domain-containing protein</fullName>
    </recommendedName>
</protein>
<dbReference type="EMBL" id="JACOOY010000003">
    <property type="protein sequence ID" value="MBC5664328.1"/>
    <property type="molecule type" value="Genomic_DNA"/>
</dbReference>
<feature type="domain" description="Fibronectin type-III" evidence="3">
    <location>
        <begin position="844"/>
        <end position="939"/>
    </location>
</feature>
<dbReference type="SUPFAM" id="SSF54001">
    <property type="entry name" value="Cysteine proteinases"/>
    <property type="match status" value="1"/>
</dbReference>
<evidence type="ECO:0000256" key="1">
    <source>
        <dbReference type="SAM" id="MobiDB-lite"/>
    </source>
</evidence>
<dbReference type="SUPFAM" id="SSF49265">
    <property type="entry name" value="Fibronectin type III"/>
    <property type="match status" value="1"/>
</dbReference>
<dbReference type="Proteomes" id="UP000647235">
    <property type="component" value="Unassembled WGS sequence"/>
</dbReference>
<dbReference type="PANTHER" id="PTHR33490">
    <property type="entry name" value="BLR5614 PROTEIN-RELATED"/>
    <property type="match status" value="1"/>
</dbReference>
<reference evidence="4 5" key="1">
    <citation type="submission" date="2020-08" db="EMBL/GenBank/DDBJ databases">
        <title>Genome public.</title>
        <authorList>
            <person name="Liu C."/>
            <person name="Sun Q."/>
        </authorList>
    </citation>
    <scope>NUCLEOTIDE SEQUENCE [LARGE SCALE GENOMIC DNA]</scope>
    <source>
        <strain evidence="4 5">NSJ-36</strain>
    </source>
</reference>
<feature type="region of interest" description="Disordered" evidence="1">
    <location>
        <begin position="29"/>
        <end position="55"/>
    </location>
</feature>
<dbReference type="PROSITE" id="PS50853">
    <property type="entry name" value="FN3"/>
    <property type="match status" value="1"/>
</dbReference>
<dbReference type="Gene3D" id="2.60.120.380">
    <property type="match status" value="1"/>
</dbReference>
<name>A0ABR7ESJ6_9FIRM</name>
<feature type="signal peptide" evidence="2">
    <location>
        <begin position="1"/>
        <end position="21"/>
    </location>
</feature>
<organism evidence="4 5">
    <name type="scientific">Dorea hominis</name>
    <dbReference type="NCBI Taxonomy" id="2763040"/>
    <lineage>
        <taxon>Bacteria</taxon>
        <taxon>Bacillati</taxon>
        <taxon>Bacillota</taxon>
        <taxon>Clostridia</taxon>
        <taxon>Lachnospirales</taxon>
        <taxon>Lachnospiraceae</taxon>
        <taxon>Dorea</taxon>
    </lineage>
</organism>
<sequence>MKKRILSVLLSVVVATTISSAVPLSVKAETTVDQSAEQSANTTYGSNTNPGKVDANDIKEWRDKANENDVLPGWYHFKGADTNWHRIEFWPDKEYTMKDYESDKILMTFEFWKKSGNSYEKIKEMDLNKGYKQFNFHMDKDTDYYVYLGGVDDCCGNFEIRSQGNIYNTWEGIEIPSNAQQLSNSQSKHVDVSSSEDIHWFKFKVPEKGRYKITYKDTKNTARLDLLNVSENRLEYLSGREVVRDGVSYYDLKEGAVCYIACTSFEGATSYNVSIKKINQTRTYLNKKHTFAIRKKTKASTIAKAQAQTSIEYLNKIYAPDPSFSTRIDHVDQSDVAAFKKMAGIITKGCTTDKQKVDAIAKWVKNNITYDTNTSSYSTAVFKNRRGDCQGMSSLIADFCRALGMPAAYASGWKADLTKWTIDDLYHSYDRHKFAGHGWDMIYFDGKWHMYDVLFDNYDMTDANKMTDLGYYFCWVEGISIVGNGVDPALIGMDDSLERTITAAYYKGDIVTLDGGLLCNRGNDYSVDQDGEVCSSTYEEATVGLCSIWMEDLYFPTLASFQQYYPYSDRLGRHDGFKYEDGRKNPESGYNYVDGWVSYGNGKYFADPDSVLRNMDIGTIGGKTYYFDQNGKKQTLNMKTDQYYMYKGQLYVKTGVSGRIVTTDIAGSYLDNPKYEIVYEYVQAFDEKGNTVDGKTLLKINSDKHTVTTLKPGYVWYTIAVREKGEEGWITTGDSIMFNITNKDKPAYSYKDSKVSSDEHPKPNVTPSTAPTIKAVSLSKTSYTYDGKVKNPTIKVYNAEGKQISSQYYTVKKSSGRKNVGKYKYTITFKNGYKGKKIAYFTINPKSAKLTSFKRGLNGFTAKWGKVATQASGYQIRYSMKSSMAGSKVVTVKNYKTTSKKITHLKKNKKYYVQIRTYKTVSKVKYYSGWSGKKTVVTK</sequence>
<keyword evidence="2" id="KW-0732">Signal</keyword>
<gene>
    <name evidence="4" type="ORF">H8S07_03370</name>
</gene>